<evidence type="ECO:0000259" key="4">
    <source>
        <dbReference type="PROSITE" id="PS50885"/>
    </source>
</evidence>
<dbReference type="Proteomes" id="UP000486602">
    <property type="component" value="Unassembled WGS sequence"/>
</dbReference>
<keyword evidence="6" id="KW-1185">Reference proteome</keyword>
<dbReference type="GO" id="GO:0016020">
    <property type="term" value="C:membrane"/>
    <property type="evidence" value="ECO:0007669"/>
    <property type="project" value="InterPro"/>
</dbReference>
<evidence type="ECO:0000256" key="3">
    <source>
        <dbReference type="SAM" id="Phobius"/>
    </source>
</evidence>
<dbReference type="InterPro" id="IPR052016">
    <property type="entry name" value="Bact_Sigma-Reg"/>
</dbReference>
<keyword evidence="3" id="KW-1133">Transmembrane helix</keyword>
<dbReference type="InterPro" id="IPR003660">
    <property type="entry name" value="HAMP_dom"/>
</dbReference>
<accession>A0A7K3WKH6</accession>
<keyword evidence="3" id="KW-0812">Transmembrane</keyword>
<dbReference type="Pfam" id="PF00672">
    <property type="entry name" value="HAMP"/>
    <property type="match status" value="1"/>
</dbReference>
<sequence length="604" mass="68656">MRRLRFTISRKIGFGFAVLLLTTLFIFVITYETLRTGRGINDKINTIYNPSVSSLEGLKSSVLRSRTLINMWAFVQSREDTKEKMSLVDVVQIEIPAIKGDIDKLSVNWSEAERRKKERIYNELDKLLVMYDKVQSTLGDMESYDDPFKRFSMTEYAEEDGLIFEQARIVIESINDLITEQRTNVTSISVEMIQSFNKLEGYLRNFGIVLFVFGVIIAIFTARSITKPAGSLKQILLELGKGKFPHKAVVDTGDEIGEMSIALDQLVSGLKRTSEFANQVGKGNFLTEYEPLSEEDVLGNALLLMRDGLRRNEQELEREVQDRTREVVKQKNKIEKQNEQRKELLDNITASIRYAKRLQENILPSDNQVAELLPESFVFYKPKDIVSGDFYLVREVREKILFSAVDCTGHGVPGAFMSLVGHNSLNRAIITNHNLDPAKILADLSQYATEAMNTKAHDSANRDGMDMALCVYDKKAGTIDYAGAYSPLYLIRNKELIIYKPNKIPIASPDAPSADYTSQRIKLEPNDMIYIFSDGYADQFGGRKGKKFFYSPFRKMLINIAELGTTEQKQIIAERMNTWRSDSIDGKKHEQVDDMLIIGVKHVG</sequence>
<dbReference type="InterPro" id="IPR036457">
    <property type="entry name" value="PPM-type-like_dom_sf"/>
</dbReference>
<keyword evidence="2" id="KW-0175">Coiled coil</keyword>
<reference evidence="5 6" key="1">
    <citation type="submission" date="2020-02" db="EMBL/GenBank/DDBJ databases">
        <title>Out from the shadows clarifying the taxonomy of the family Cryomorphaceae and related taxa by utilizing the GTDB taxonomic framework.</title>
        <authorList>
            <person name="Bowman J.P."/>
        </authorList>
    </citation>
    <scope>NUCLEOTIDE SEQUENCE [LARGE SCALE GENOMIC DNA]</scope>
    <source>
        <strain evidence="5 6">QSSC 1-22</strain>
    </source>
</reference>
<feature type="domain" description="HAMP" evidence="4">
    <location>
        <begin position="223"/>
        <end position="275"/>
    </location>
</feature>
<dbReference type="RefSeq" id="WP_163282851.1">
    <property type="nucleotide sequence ID" value="NZ_JAAGVY010000001.1"/>
</dbReference>
<dbReference type="InterPro" id="IPR001932">
    <property type="entry name" value="PPM-type_phosphatase-like_dom"/>
</dbReference>
<feature type="coiled-coil region" evidence="2">
    <location>
        <begin position="306"/>
        <end position="347"/>
    </location>
</feature>
<evidence type="ECO:0000256" key="1">
    <source>
        <dbReference type="ARBA" id="ARBA00022801"/>
    </source>
</evidence>
<comment type="caution">
    <text evidence="5">The sequence shown here is derived from an EMBL/GenBank/DDBJ whole genome shotgun (WGS) entry which is preliminary data.</text>
</comment>
<evidence type="ECO:0000313" key="6">
    <source>
        <dbReference type="Proteomes" id="UP000486602"/>
    </source>
</evidence>
<dbReference type="SUPFAM" id="SSF158472">
    <property type="entry name" value="HAMP domain-like"/>
    <property type="match status" value="1"/>
</dbReference>
<dbReference type="Gene3D" id="6.10.340.10">
    <property type="match status" value="1"/>
</dbReference>
<dbReference type="PROSITE" id="PS50885">
    <property type="entry name" value="HAMP"/>
    <property type="match status" value="1"/>
</dbReference>
<dbReference type="AlphaFoldDB" id="A0A7K3WKH6"/>
<evidence type="ECO:0000256" key="2">
    <source>
        <dbReference type="SAM" id="Coils"/>
    </source>
</evidence>
<keyword evidence="3" id="KW-0472">Membrane</keyword>
<name>A0A7K3WKH6_9FLAO</name>
<dbReference type="GO" id="GO:0007165">
    <property type="term" value="P:signal transduction"/>
    <property type="evidence" value="ECO:0007669"/>
    <property type="project" value="InterPro"/>
</dbReference>
<feature type="transmembrane region" description="Helical" evidence="3">
    <location>
        <begin position="12"/>
        <end position="31"/>
    </location>
</feature>
<evidence type="ECO:0000313" key="5">
    <source>
        <dbReference type="EMBL" id="NEN22139.1"/>
    </source>
</evidence>
<dbReference type="PANTHER" id="PTHR43156:SF9">
    <property type="entry name" value="HAMP DOMAIN-CONTAINING PROTEIN"/>
    <property type="match status" value="1"/>
</dbReference>
<dbReference type="Pfam" id="PF07228">
    <property type="entry name" value="SpoIIE"/>
    <property type="match status" value="1"/>
</dbReference>
<dbReference type="Gene3D" id="3.60.40.10">
    <property type="entry name" value="PPM-type phosphatase domain"/>
    <property type="match status" value="1"/>
</dbReference>
<dbReference type="PANTHER" id="PTHR43156">
    <property type="entry name" value="STAGE II SPORULATION PROTEIN E-RELATED"/>
    <property type="match status" value="1"/>
</dbReference>
<keyword evidence="1" id="KW-0378">Hydrolase</keyword>
<dbReference type="EMBL" id="JAAGVY010000001">
    <property type="protein sequence ID" value="NEN22139.1"/>
    <property type="molecule type" value="Genomic_DNA"/>
</dbReference>
<organism evidence="5 6">
    <name type="scientific">Cryomorpha ignava</name>
    <dbReference type="NCBI Taxonomy" id="101383"/>
    <lineage>
        <taxon>Bacteria</taxon>
        <taxon>Pseudomonadati</taxon>
        <taxon>Bacteroidota</taxon>
        <taxon>Flavobacteriia</taxon>
        <taxon>Flavobacteriales</taxon>
        <taxon>Cryomorphaceae</taxon>
        <taxon>Cryomorpha</taxon>
    </lineage>
</organism>
<gene>
    <name evidence="5" type="ORF">G3O08_01305</name>
</gene>
<proteinExistence type="predicted"/>
<dbReference type="GO" id="GO:0016791">
    <property type="term" value="F:phosphatase activity"/>
    <property type="evidence" value="ECO:0007669"/>
    <property type="project" value="TreeGrafter"/>
</dbReference>
<dbReference type="SMART" id="SM00304">
    <property type="entry name" value="HAMP"/>
    <property type="match status" value="1"/>
</dbReference>
<protein>
    <submittedName>
        <fullName evidence="5">SpoIIE family protein phosphatase</fullName>
    </submittedName>
</protein>